<dbReference type="EMBL" id="JAUEPU010000059">
    <property type="protein sequence ID" value="KAK0484089.1"/>
    <property type="molecule type" value="Genomic_DNA"/>
</dbReference>
<name>A0AA39PHB1_9AGAR</name>
<evidence type="ECO:0000313" key="2">
    <source>
        <dbReference type="Proteomes" id="UP001175228"/>
    </source>
</evidence>
<proteinExistence type="predicted"/>
<protein>
    <submittedName>
        <fullName evidence="1">Uncharacterized protein</fullName>
    </submittedName>
</protein>
<dbReference type="Proteomes" id="UP001175228">
    <property type="component" value="Unassembled WGS sequence"/>
</dbReference>
<dbReference type="AlphaFoldDB" id="A0AA39PHB1"/>
<sequence length="290" mass="31169">MSTLEDIFGPTPSVPSTMAKEVGAIGRCRKQNTKTGDVAVSHVERLLCTSIWNSPNPFIQPQPAANLSFEAAPPGSSHFSPASVSSALLTPTELSLMRSFDINNSNPLMSSAPVHAPPHPTASQLFISPQHPVSVCHDNIFASNSRTSKLNIINGICTVFDDHCYLDLVPSHTAPPITSEDVFGPPHSAWSMTDKEVVVIGDRHQRNTPTGKFDALPSDPNPPIVSIGPSNENGLSSHATKVELSSIRLHALAHLETAAKDAIDELLNQGSLVFREVVNRSRLNDNNIPM</sequence>
<keyword evidence="2" id="KW-1185">Reference proteome</keyword>
<comment type="caution">
    <text evidence="1">The sequence shown here is derived from an EMBL/GenBank/DDBJ whole genome shotgun (WGS) entry which is preliminary data.</text>
</comment>
<organism evidence="1 2">
    <name type="scientific">Armillaria luteobubalina</name>
    <dbReference type="NCBI Taxonomy" id="153913"/>
    <lineage>
        <taxon>Eukaryota</taxon>
        <taxon>Fungi</taxon>
        <taxon>Dikarya</taxon>
        <taxon>Basidiomycota</taxon>
        <taxon>Agaricomycotina</taxon>
        <taxon>Agaricomycetes</taxon>
        <taxon>Agaricomycetidae</taxon>
        <taxon>Agaricales</taxon>
        <taxon>Marasmiineae</taxon>
        <taxon>Physalacriaceae</taxon>
        <taxon>Armillaria</taxon>
    </lineage>
</organism>
<gene>
    <name evidence="1" type="ORF">EDD18DRAFT_1361933</name>
</gene>
<reference evidence="1" key="1">
    <citation type="submission" date="2023-06" db="EMBL/GenBank/DDBJ databases">
        <authorList>
            <consortium name="Lawrence Berkeley National Laboratory"/>
            <person name="Ahrendt S."/>
            <person name="Sahu N."/>
            <person name="Indic B."/>
            <person name="Wong-Bajracharya J."/>
            <person name="Merenyi Z."/>
            <person name="Ke H.-M."/>
            <person name="Monk M."/>
            <person name="Kocsube S."/>
            <person name="Drula E."/>
            <person name="Lipzen A."/>
            <person name="Balint B."/>
            <person name="Henrissat B."/>
            <person name="Andreopoulos B."/>
            <person name="Martin F.M."/>
            <person name="Harder C.B."/>
            <person name="Rigling D."/>
            <person name="Ford K.L."/>
            <person name="Foster G.D."/>
            <person name="Pangilinan J."/>
            <person name="Papanicolaou A."/>
            <person name="Barry K."/>
            <person name="LaButti K."/>
            <person name="Viragh M."/>
            <person name="Koriabine M."/>
            <person name="Yan M."/>
            <person name="Riley R."/>
            <person name="Champramary S."/>
            <person name="Plett K.L."/>
            <person name="Tsai I.J."/>
            <person name="Slot J."/>
            <person name="Sipos G."/>
            <person name="Plett J."/>
            <person name="Nagy L.G."/>
            <person name="Grigoriev I.V."/>
        </authorList>
    </citation>
    <scope>NUCLEOTIDE SEQUENCE</scope>
    <source>
        <strain evidence="1">HWK02</strain>
    </source>
</reference>
<evidence type="ECO:0000313" key="1">
    <source>
        <dbReference type="EMBL" id="KAK0484089.1"/>
    </source>
</evidence>
<accession>A0AA39PHB1</accession>